<dbReference type="EMBL" id="LR134201">
    <property type="protein sequence ID" value="VEC01020.1"/>
    <property type="molecule type" value="Genomic_DNA"/>
</dbReference>
<protein>
    <submittedName>
        <fullName evidence="2">Protein of uncharacterized function (DUF1435)</fullName>
    </submittedName>
</protein>
<dbReference type="InterPro" id="IPR009885">
    <property type="entry name" value="DUF1435"/>
</dbReference>
<keyword evidence="1" id="KW-0472">Membrane</keyword>
<proteinExistence type="predicted"/>
<dbReference type="Proteomes" id="UP000274122">
    <property type="component" value="Chromosome"/>
</dbReference>
<accession>A0A447V701</accession>
<keyword evidence="1" id="KW-0812">Transmembrane</keyword>
<reference evidence="2 3" key="1">
    <citation type="submission" date="2018-12" db="EMBL/GenBank/DDBJ databases">
        <authorList>
            <consortium name="Pathogen Informatics"/>
        </authorList>
    </citation>
    <scope>NUCLEOTIDE SEQUENCE [LARGE SCALE GENOMIC DNA]</scope>
    <source>
        <strain evidence="2 3">NCTC11466</strain>
    </source>
</reference>
<dbReference type="Pfam" id="PF07256">
    <property type="entry name" value="DUF1435"/>
    <property type="match status" value="1"/>
</dbReference>
<gene>
    <name evidence="2" type="ORF">NCTC11466_03946</name>
</gene>
<dbReference type="KEGG" id="clap:NCTC11466_03946"/>
<keyword evidence="1" id="KW-1133">Transmembrane helix</keyword>
<evidence type="ECO:0000256" key="1">
    <source>
        <dbReference type="SAM" id="Phobius"/>
    </source>
</evidence>
<organism evidence="2 3">
    <name type="scientific">Cedecea lapagei</name>
    <dbReference type="NCBI Taxonomy" id="158823"/>
    <lineage>
        <taxon>Bacteria</taxon>
        <taxon>Pseudomonadati</taxon>
        <taxon>Pseudomonadota</taxon>
        <taxon>Gammaproteobacteria</taxon>
        <taxon>Enterobacterales</taxon>
        <taxon>Enterobacteriaceae</taxon>
        <taxon>Cedecea</taxon>
    </lineage>
</organism>
<feature type="transmembrane region" description="Helical" evidence="1">
    <location>
        <begin position="57"/>
        <end position="77"/>
    </location>
</feature>
<evidence type="ECO:0000313" key="2">
    <source>
        <dbReference type="EMBL" id="VEC01020.1"/>
    </source>
</evidence>
<feature type="transmembrane region" description="Helical" evidence="1">
    <location>
        <begin position="12"/>
        <end position="27"/>
    </location>
</feature>
<keyword evidence="3" id="KW-1185">Reference proteome</keyword>
<feature type="transmembrane region" description="Helical" evidence="1">
    <location>
        <begin position="33"/>
        <end position="50"/>
    </location>
</feature>
<dbReference type="AlphaFoldDB" id="A0A447V701"/>
<evidence type="ECO:0000313" key="3">
    <source>
        <dbReference type="Proteomes" id="UP000274122"/>
    </source>
</evidence>
<sequence length="81" mass="9021">MKMLQRRLEGGWSVMVAGLAVALLAWMDLSFSQWRVLVVVGLLATALMLYHKTLRHFVLLPSCVAFASGLLLIMMNLGTMK</sequence>
<name>A0A447V701_9ENTR</name>